<dbReference type="InterPro" id="IPR036890">
    <property type="entry name" value="HATPase_C_sf"/>
</dbReference>
<evidence type="ECO:0000256" key="6">
    <source>
        <dbReference type="SAM" id="MobiDB-lite"/>
    </source>
</evidence>
<dbReference type="InterPro" id="IPR038973">
    <property type="entry name" value="MutL/Mlh/Pms-like"/>
</dbReference>
<comment type="subcellular location">
    <subcellularLocation>
        <location evidence="1">Nucleus</location>
    </subcellularLocation>
</comment>
<dbReference type="GO" id="GO:0006298">
    <property type="term" value="P:mismatch repair"/>
    <property type="evidence" value="ECO:0007669"/>
    <property type="project" value="InterPro"/>
</dbReference>
<feature type="compositionally biased region" description="Low complexity" evidence="6">
    <location>
        <begin position="9"/>
        <end position="24"/>
    </location>
</feature>
<dbReference type="GO" id="GO:0032389">
    <property type="term" value="C:MutLalpha complex"/>
    <property type="evidence" value="ECO:0007669"/>
    <property type="project" value="TreeGrafter"/>
</dbReference>
<keyword evidence="9" id="KW-1185">Reference proteome</keyword>
<dbReference type="CDD" id="cd16926">
    <property type="entry name" value="HATPase_MutL-MLH-PMS-like"/>
    <property type="match status" value="1"/>
</dbReference>
<dbReference type="GO" id="GO:0005524">
    <property type="term" value="F:ATP binding"/>
    <property type="evidence" value="ECO:0007669"/>
    <property type="project" value="InterPro"/>
</dbReference>
<keyword evidence="4" id="KW-0234">DNA repair</keyword>
<keyword evidence="5" id="KW-0539">Nucleus</keyword>
<evidence type="ECO:0000256" key="2">
    <source>
        <dbReference type="ARBA" id="ARBA00006082"/>
    </source>
</evidence>
<comment type="similarity">
    <text evidence="2">Belongs to the DNA mismatch repair MutL/HexB family.</text>
</comment>
<dbReference type="InterPro" id="IPR002099">
    <property type="entry name" value="MutL/Mlh/PMS"/>
</dbReference>
<dbReference type="Proteomes" id="UP000623129">
    <property type="component" value="Unassembled WGS sequence"/>
</dbReference>
<dbReference type="Gene3D" id="3.30.565.10">
    <property type="entry name" value="Histidine kinase-like ATPase, C-terminal domain"/>
    <property type="match status" value="1"/>
</dbReference>
<feature type="region of interest" description="Disordered" evidence="6">
    <location>
        <begin position="1"/>
        <end position="29"/>
    </location>
</feature>
<dbReference type="FunFam" id="3.30.230.10:FF:000014">
    <property type="entry name" value="DNA mismatch repair protein Mlh1"/>
    <property type="match status" value="1"/>
</dbReference>
<dbReference type="Gene3D" id="3.30.230.10">
    <property type="match status" value="1"/>
</dbReference>
<evidence type="ECO:0000256" key="3">
    <source>
        <dbReference type="ARBA" id="ARBA00022763"/>
    </source>
</evidence>
<evidence type="ECO:0000259" key="7">
    <source>
        <dbReference type="SMART" id="SM01340"/>
    </source>
</evidence>
<dbReference type="Pfam" id="PF13589">
    <property type="entry name" value="HATPase_c_3"/>
    <property type="match status" value="1"/>
</dbReference>
<dbReference type="AlphaFoldDB" id="A0A833V4T8"/>
<gene>
    <name evidence="8" type="ORF">FCM35_KLT11464</name>
</gene>
<evidence type="ECO:0000256" key="1">
    <source>
        <dbReference type="ARBA" id="ARBA00004123"/>
    </source>
</evidence>
<evidence type="ECO:0000313" key="9">
    <source>
        <dbReference type="Proteomes" id="UP000623129"/>
    </source>
</evidence>
<evidence type="ECO:0000313" key="8">
    <source>
        <dbReference type="EMBL" id="KAF3323997.1"/>
    </source>
</evidence>
<dbReference type="InterPro" id="IPR014721">
    <property type="entry name" value="Ribsml_uS5_D2-typ_fold_subgr"/>
</dbReference>
<dbReference type="PANTHER" id="PTHR10073">
    <property type="entry name" value="DNA MISMATCH REPAIR PROTEIN MLH, PMS, MUTL"/>
    <property type="match status" value="1"/>
</dbReference>
<dbReference type="InterPro" id="IPR014762">
    <property type="entry name" value="DNA_mismatch_repair_CS"/>
</dbReference>
<dbReference type="PROSITE" id="PS00058">
    <property type="entry name" value="DNA_MISMATCH_REPAIR_1"/>
    <property type="match status" value="1"/>
</dbReference>
<dbReference type="GO" id="GO:0030983">
    <property type="term" value="F:mismatched DNA binding"/>
    <property type="evidence" value="ECO:0007669"/>
    <property type="project" value="InterPro"/>
</dbReference>
<evidence type="ECO:0000256" key="4">
    <source>
        <dbReference type="ARBA" id="ARBA00023204"/>
    </source>
</evidence>
<dbReference type="GO" id="GO:0016887">
    <property type="term" value="F:ATP hydrolysis activity"/>
    <property type="evidence" value="ECO:0007669"/>
    <property type="project" value="InterPro"/>
</dbReference>
<dbReference type="SMART" id="SM01340">
    <property type="entry name" value="DNA_mis_repair"/>
    <property type="match status" value="1"/>
</dbReference>
<comment type="caution">
    <text evidence="8">The sequence shown here is derived from an EMBL/GenBank/DDBJ whole genome shotgun (WGS) entry which is preliminary data.</text>
</comment>
<dbReference type="InterPro" id="IPR020568">
    <property type="entry name" value="Ribosomal_Su5_D2-typ_SF"/>
</dbReference>
<dbReference type="PANTHER" id="PTHR10073:SF12">
    <property type="entry name" value="DNA MISMATCH REPAIR PROTEIN MLH1"/>
    <property type="match status" value="1"/>
</dbReference>
<dbReference type="NCBIfam" id="TIGR00585">
    <property type="entry name" value="mutl"/>
    <property type="match status" value="1"/>
</dbReference>
<proteinExistence type="inferred from homology"/>
<dbReference type="GO" id="GO:0140664">
    <property type="term" value="F:ATP-dependent DNA damage sensor activity"/>
    <property type="evidence" value="ECO:0007669"/>
    <property type="project" value="InterPro"/>
</dbReference>
<dbReference type="InterPro" id="IPR032189">
    <property type="entry name" value="Mlh1_C"/>
</dbReference>
<feature type="domain" description="DNA mismatch repair protein S5" evidence="7">
    <location>
        <begin position="238"/>
        <end position="360"/>
    </location>
</feature>
<dbReference type="EMBL" id="SWLB01000022">
    <property type="protein sequence ID" value="KAF3323997.1"/>
    <property type="molecule type" value="Genomic_DNA"/>
</dbReference>
<dbReference type="SUPFAM" id="SSF55874">
    <property type="entry name" value="ATPase domain of HSP90 chaperone/DNA topoisomerase II/histidine kinase"/>
    <property type="match status" value="1"/>
</dbReference>
<dbReference type="InterPro" id="IPR013507">
    <property type="entry name" value="DNA_mismatch_S5_2-like"/>
</dbReference>
<evidence type="ECO:0000256" key="5">
    <source>
        <dbReference type="ARBA" id="ARBA00023242"/>
    </source>
</evidence>
<dbReference type="SUPFAM" id="SSF54211">
    <property type="entry name" value="Ribosomal protein S5 domain 2-like"/>
    <property type="match status" value="1"/>
</dbReference>
<accession>A0A833V4T8</accession>
<organism evidence="8 9">
    <name type="scientific">Carex littledalei</name>
    <dbReference type="NCBI Taxonomy" id="544730"/>
    <lineage>
        <taxon>Eukaryota</taxon>
        <taxon>Viridiplantae</taxon>
        <taxon>Streptophyta</taxon>
        <taxon>Embryophyta</taxon>
        <taxon>Tracheophyta</taxon>
        <taxon>Spermatophyta</taxon>
        <taxon>Magnoliopsida</taxon>
        <taxon>Liliopsida</taxon>
        <taxon>Poales</taxon>
        <taxon>Cyperaceae</taxon>
        <taxon>Cyperoideae</taxon>
        <taxon>Cariceae</taxon>
        <taxon>Carex</taxon>
        <taxon>Carex subgen. Euthyceras</taxon>
    </lineage>
</organism>
<dbReference type="OrthoDB" id="602941at2759"/>
<name>A0A833V4T8_9POAL</name>
<sequence length="710" mass="80486">MELYPPSPTSSSSPRSPSPHQQQPSSPPRIRRLEASVVNRIAAGEVIQRPSAAVKELVENSLDAASTSVSVSVKDGGLKLLLVSDDGHGIRYEDLPILCERHTTSKLSTYEDLQTIKSMGFRGEALASMTYVGHVTVTTITEGQLHGYRVSYRDGVMEHEPKPCAAVKGTQIMVENLFYNMAARRKTLQNCNDDYPKIVDLISRFSVHHMNVNFSCRKYGSNRADVHTVGGTSRLDTIRTVYGASVARDLMEISVSDDNPARSIFKMEGFISNSNYVAKKTTMILFINDRLVDCTALKRAVELVYSATLPKASKPFIYMSINLPSEHVDVNIHPTKREVSLLDQDSLIDTIQNAVEAKLMSSNRTQLQKVPVNQMVRTDSRNPFGRLHSYWKDEAQSSKQEKKSDLVSMRSVVVARRNWKENTDFTSIDQLLREIDSNVHRGLLDIVKDCTYVGLADEVFALLQYNTYLYLVNVVNVSKELMYQQVLCRFSKFNAIQLSEPAPLRDLLLMALKDEELETRGDETETDDDLKEKIAQMNIELLKEKEDMLEDYFGIKMEDGCLIRLPVILDQYVPDMDRIPEFLLSLANDIDWDDERECFQTISAVLANFYAIHPPILPNPSGDGIRFYKKNREEAGLDSEILAEKSVEEEVDEELVAEAETAWSQREWNIQHVLFPSMRLFLKPPKCMATDGTFVQVASLEKLYRVFERC</sequence>
<dbReference type="Pfam" id="PF16413">
    <property type="entry name" value="Mlh1_C"/>
    <property type="match status" value="1"/>
</dbReference>
<protein>
    <submittedName>
        <fullName evidence="8">DNA mismatch repair protein MLH1 isoform X1</fullName>
    </submittedName>
</protein>
<dbReference type="FunFam" id="3.30.565.10:FF:000043">
    <property type="entry name" value="DNA mismatch repair protein MLH1"/>
    <property type="match status" value="1"/>
</dbReference>
<keyword evidence="3" id="KW-0227">DNA damage</keyword>
<dbReference type="Pfam" id="PF01119">
    <property type="entry name" value="DNA_mis_repair"/>
    <property type="match status" value="1"/>
</dbReference>
<reference evidence="8" key="1">
    <citation type="submission" date="2020-01" db="EMBL/GenBank/DDBJ databases">
        <title>Genome sequence of Kobresia littledalei, the first chromosome-level genome in the family Cyperaceae.</title>
        <authorList>
            <person name="Qu G."/>
        </authorList>
    </citation>
    <scope>NUCLEOTIDE SEQUENCE</scope>
    <source>
        <strain evidence="8">C.B.Clarke</strain>
        <tissue evidence="8">Leaf</tissue>
    </source>
</reference>
<dbReference type="CDD" id="cd03483">
    <property type="entry name" value="MutL_Trans_MLH1"/>
    <property type="match status" value="1"/>
</dbReference>